<keyword evidence="2" id="KW-0964">Secreted</keyword>
<evidence type="ECO:0000259" key="8">
    <source>
        <dbReference type="PROSITE" id="PS50026"/>
    </source>
</evidence>
<dbReference type="EMBL" id="JAIWYP010000012">
    <property type="protein sequence ID" value="KAH3725897.1"/>
    <property type="molecule type" value="Genomic_DNA"/>
</dbReference>
<keyword evidence="5 7" id="KW-1015">Disulfide bond</keyword>
<proteinExistence type="predicted"/>
<evidence type="ECO:0000313" key="10">
    <source>
        <dbReference type="Proteomes" id="UP000828390"/>
    </source>
</evidence>
<dbReference type="SUPFAM" id="SSF57196">
    <property type="entry name" value="EGF/Laminin"/>
    <property type="match status" value="1"/>
</dbReference>
<gene>
    <name evidence="9" type="ORF">DPMN_051750</name>
</gene>
<feature type="domain" description="EGF-like" evidence="8">
    <location>
        <begin position="1"/>
        <end position="29"/>
    </location>
</feature>
<evidence type="ECO:0000256" key="5">
    <source>
        <dbReference type="ARBA" id="ARBA00023157"/>
    </source>
</evidence>
<keyword evidence="4" id="KW-0677">Repeat</keyword>
<keyword evidence="3 7" id="KW-0245">EGF-like domain</keyword>
<evidence type="ECO:0000256" key="1">
    <source>
        <dbReference type="ARBA" id="ARBA00004613"/>
    </source>
</evidence>
<evidence type="ECO:0000256" key="3">
    <source>
        <dbReference type="ARBA" id="ARBA00022536"/>
    </source>
</evidence>
<dbReference type="Gene3D" id="2.10.25.10">
    <property type="entry name" value="Laminin"/>
    <property type="match status" value="1"/>
</dbReference>
<reference evidence="9" key="1">
    <citation type="journal article" date="2019" name="bioRxiv">
        <title>The Genome of the Zebra Mussel, Dreissena polymorpha: A Resource for Invasive Species Research.</title>
        <authorList>
            <person name="McCartney M.A."/>
            <person name="Auch B."/>
            <person name="Kono T."/>
            <person name="Mallez S."/>
            <person name="Zhang Y."/>
            <person name="Obille A."/>
            <person name="Becker A."/>
            <person name="Abrahante J.E."/>
            <person name="Garbe J."/>
            <person name="Badalamenti J.P."/>
            <person name="Herman A."/>
            <person name="Mangelson H."/>
            <person name="Liachko I."/>
            <person name="Sullivan S."/>
            <person name="Sone E.D."/>
            <person name="Koren S."/>
            <person name="Silverstein K.A.T."/>
            <person name="Beckman K.B."/>
            <person name="Gohl D.M."/>
        </authorList>
    </citation>
    <scope>NUCLEOTIDE SEQUENCE</scope>
    <source>
        <strain evidence="9">Duluth1</strain>
        <tissue evidence="9">Whole animal</tissue>
    </source>
</reference>
<dbReference type="AlphaFoldDB" id="A0A9D4CJ56"/>
<dbReference type="GO" id="GO:0007399">
    <property type="term" value="P:nervous system development"/>
    <property type="evidence" value="ECO:0007669"/>
    <property type="project" value="UniProtKB-ARBA"/>
</dbReference>
<dbReference type="CDD" id="cd00054">
    <property type="entry name" value="EGF_CA"/>
    <property type="match status" value="1"/>
</dbReference>
<comment type="caution">
    <text evidence="9">The sequence shown here is derived from an EMBL/GenBank/DDBJ whole genome shotgun (WGS) entry which is preliminary data.</text>
</comment>
<dbReference type="Pfam" id="PF12661">
    <property type="entry name" value="hEGF"/>
    <property type="match status" value="1"/>
</dbReference>
<dbReference type="InterPro" id="IPR000742">
    <property type="entry name" value="EGF"/>
</dbReference>
<dbReference type="PROSITE" id="PS00022">
    <property type="entry name" value="EGF_1"/>
    <property type="match status" value="1"/>
</dbReference>
<accession>A0A9D4CJ56</accession>
<dbReference type="PROSITE" id="PS50026">
    <property type="entry name" value="EGF_3"/>
    <property type="match status" value="1"/>
</dbReference>
<keyword evidence="10" id="KW-1185">Reference proteome</keyword>
<dbReference type="PROSITE" id="PS01186">
    <property type="entry name" value="EGF_2"/>
    <property type="match status" value="1"/>
</dbReference>
<name>A0A9D4CJ56_DREPO</name>
<evidence type="ECO:0000313" key="9">
    <source>
        <dbReference type="EMBL" id="KAH3725897.1"/>
    </source>
</evidence>
<dbReference type="GO" id="GO:0005576">
    <property type="term" value="C:extracellular region"/>
    <property type="evidence" value="ECO:0007669"/>
    <property type="project" value="UniProtKB-SubCell"/>
</dbReference>
<comment type="caution">
    <text evidence="7">Lacks conserved residue(s) required for the propagation of feature annotation.</text>
</comment>
<dbReference type="PROSITE" id="PS00010">
    <property type="entry name" value="ASX_HYDROXYL"/>
    <property type="match status" value="1"/>
</dbReference>
<evidence type="ECO:0000256" key="7">
    <source>
        <dbReference type="PROSITE-ProRule" id="PRU00076"/>
    </source>
</evidence>
<evidence type="ECO:0000256" key="4">
    <source>
        <dbReference type="ARBA" id="ARBA00022737"/>
    </source>
</evidence>
<organism evidence="9 10">
    <name type="scientific">Dreissena polymorpha</name>
    <name type="common">Zebra mussel</name>
    <name type="synonym">Mytilus polymorpha</name>
    <dbReference type="NCBI Taxonomy" id="45954"/>
    <lineage>
        <taxon>Eukaryota</taxon>
        <taxon>Metazoa</taxon>
        <taxon>Spiralia</taxon>
        <taxon>Lophotrochozoa</taxon>
        <taxon>Mollusca</taxon>
        <taxon>Bivalvia</taxon>
        <taxon>Autobranchia</taxon>
        <taxon>Heteroconchia</taxon>
        <taxon>Euheterodonta</taxon>
        <taxon>Imparidentia</taxon>
        <taxon>Neoheterodontei</taxon>
        <taxon>Myida</taxon>
        <taxon>Dreissenoidea</taxon>
        <taxon>Dreissenidae</taxon>
        <taxon>Dreissena</taxon>
    </lineage>
</organism>
<dbReference type="InterPro" id="IPR000152">
    <property type="entry name" value="EGF-type_Asp/Asn_hydroxyl_site"/>
</dbReference>
<evidence type="ECO:0000256" key="2">
    <source>
        <dbReference type="ARBA" id="ARBA00022525"/>
    </source>
</evidence>
<keyword evidence="6" id="KW-0325">Glycoprotein</keyword>
<dbReference type="Proteomes" id="UP000828390">
    <property type="component" value="Unassembled WGS sequence"/>
</dbReference>
<feature type="disulfide bond" evidence="7">
    <location>
        <begin position="19"/>
        <end position="28"/>
    </location>
</feature>
<evidence type="ECO:0000256" key="6">
    <source>
        <dbReference type="ARBA" id="ARBA00023180"/>
    </source>
</evidence>
<dbReference type="GO" id="GO:0005509">
    <property type="term" value="F:calcium ion binding"/>
    <property type="evidence" value="ECO:0007669"/>
    <property type="project" value="InterPro"/>
</dbReference>
<dbReference type="InterPro" id="IPR013032">
    <property type="entry name" value="EGF-like_CS"/>
</dbReference>
<dbReference type="InterPro" id="IPR001881">
    <property type="entry name" value="EGF-like_Ca-bd_dom"/>
</dbReference>
<protein>
    <recommendedName>
        <fullName evidence="8">EGF-like domain-containing protein</fullName>
    </recommendedName>
</protein>
<reference evidence="9" key="2">
    <citation type="submission" date="2020-11" db="EMBL/GenBank/DDBJ databases">
        <authorList>
            <person name="McCartney M.A."/>
            <person name="Auch B."/>
            <person name="Kono T."/>
            <person name="Mallez S."/>
            <person name="Becker A."/>
            <person name="Gohl D.M."/>
            <person name="Silverstein K.A.T."/>
            <person name="Koren S."/>
            <person name="Bechman K.B."/>
            <person name="Herman A."/>
            <person name="Abrahante J.E."/>
            <person name="Garbe J."/>
        </authorList>
    </citation>
    <scope>NUCLEOTIDE SEQUENCE</scope>
    <source>
        <strain evidence="9">Duluth1</strain>
        <tissue evidence="9">Whole animal</tissue>
    </source>
</reference>
<comment type="subcellular location">
    <subcellularLocation>
        <location evidence="1">Secreted</location>
    </subcellularLocation>
</comment>
<sequence>MCQNAATCVDLLNAYECQCPAGYSGTNCEYGVCLLYMLVAEIAIKCCDEWVL</sequence>
<dbReference type="FunFam" id="2.10.25.10:FF:000045">
    <property type="entry name" value="Slit guidance ligand 2"/>
    <property type="match status" value="1"/>
</dbReference>
<dbReference type="SMART" id="SM00179">
    <property type="entry name" value="EGF_CA"/>
    <property type="match status" value="1"/>
</dbReference>